<keyword evidence="2" id="KW-1185">Reference proteome</keyword>
<sequence length="203" mass="23121">MAQTRIKSAKPWWESKSKFLLQEYAAKYDATFVAASFKNWKYTGQHVIIGLPHGRGQLYLTVTDSSSSNGTNTSSGQVIQIKYKYKPRRKLEYILSPIKSALFLIFRGNLRQVTLPNPLSKSFHAGASHPSLLRGILKYEGIAELLEEHKGARLKTRVKEHEAELSFTETHKKVDIALLHECVKLTELFIEAIYEQGMVREVN</sequence>
<dbReference type="Proteomes" id="UP000608420">
    <property type="component" value="Unassembled WGS sequence"/>
</dbReference>
<evidence type="ECO:0000313" key="1">
    <source>
        <dbReference type="EMBL" id="GGG04469.1"/>
    </source>
</evidence>
<comment type="caution">
    <text evidence="1">The sequence shown here is derived from an EMBL/GenBank/DDBJ whole genome shotgun (WGS) entry which is preliminary data.</text>
</comment>
<name>A0ABQ1VYZ5_9BACL</name>
<dbReference type="EMBL" id="BMIW01000020">
    <property type="protein sequence ID" value="GGG04469.1"/>
    <property type="molecule type" value="Genomic_DNA"/>
</dbReference>
<gene>
    <name evidence="1" type="ORF">GCM10010913_27840</name>
</gene>
<organism evidence="1 2">
    <name type="scientific">Paenibacillus aceti</name>
    <dbReference type="NCBI Taxonomy" id="1820010"/>
    <lineage>
        <taxon>Bacteria</taxon>
        <taxon>Bacillati</taxon>
        <taxon>Bacillota</taxon>
        <taxon>Bacilli</taxon>
        <taxon>Bacillales</taxon>
        <taxon>Paenibacillaceae</taxon>
        <taxon>Paenibacillus</taxon>
    </lineage>
</organism>
<accession>A0ABQ1VYZ5</accession>
<dbReference type="RefSeq" id="WP_120464564.1">
    <property type="nucleotide sequence ID" value="NZ_BMIW01000020.1"/>
</dbReference>
<protein>
    <submittedName>
        <fullName evidence="1">Uncharacterized protein</fullName>
    </submittedName>
</protein>
<proteinExistence type="predicted"/>
<evidence type="ECO:0000313" key="2">
    <source>
        <dbReference type="Proteomes" id="UP000608420"/>
    </source>
</evidence>
<reference evidence="2" key="1">
    <citation type="journal article" date="2019" name="Int. J. Syst. Evol. Microbiol.">
        <title>The Global Catalogue of Microorganisms (GCM) 10K type strain sequencing project: providing services to taxonomists for standard genome sequencing and annotation.</title>
        <authorList>
            <consortium name="The Broad Institute Genomics Platform"/>
            <consortium name="The Broad Institute Genome Sequencing Center for Infectious Disease"/>
            <person name="Wu L."/>
            <person name="Ma J."/>
        </authorList>
    </citation>
    <scope>NUCLEOTIDE SEQUENCE [LARGE SCALE GENOMIC DNA]</scope>
    <source>
        <strain evidence="2">CGMCC 1.15420</strain>
    </source>
</reference>